<accession>A0A9P0HDD5</accession>
<proteinExistence type="predicted"/>
<organism evidence="1 2">
    <name type="scientific">Nezara viridula</name>
    <name type="common">Southern green stink bug</name>
    <name type="synonym">Cimex viridulus</name>
    <dbReference type="NCBI Taxonomy" id="85310"/>
    <lineage>
        <taxon>Eukaryota</taxon>
        <taxon>Metazoa</taxon>
        <taxon>Ecdysozoa</taxon>
        <taxon>Arthropoda</taxon>
        <taxon>Hexapoda</taxon>
        <taxon>Insecta</taxon>
        <taxon>Pterygota</taxon>
        <taxon>Neoptera</taxon>
        <taxon>Paraneoptera</taxon>
        <taxon>Hemiptera</taxon>
        <taxon>Heteroptera</taxon>
        <taxon>Panheteroptera</taxon>
        <taxon>Pentatomomorpha</taxon>
        <taxon>Pentatomoidea</taxon>
        <taxon>Pentatomidae</taxon>
        <taxon>Pentatominae</taxon>
        <taxon>Nezara</taxon>
    </lineage>
</organism>
<protein>
    <submittedName>
        <fullName evidence="1">Uncharacterized protein</fullName>
    </submittedName>
</protein>
<keyword evidence="2" id="KW-1185">Reference proteome</keyword>
<evidence type="ECO:0000313" key="1">
    <source>
        <dbReference type="EMBL" id="CAH1399959.1"/>
    </source>
</evidence>
<name>A0A9P0HDD5_NEZVI</name>
<dbReference type="Proteomes" id="UP001152798">
    <property type="component" value="Chromosome 4"/>
</dbReference>
<evidence type="ECO:0000313" key="2">
    <source>
        <dbReference type="Proteomes" id="UP001152798"/>
    </source>
</evidence>
<reference evidence="1" key="1">
    <citation type="submission" date="2022-01" db="EMBL/GenBank/DDBJ databases">
        <authorList>
            <person name="King R."/>
        </authorList>
    </citation>
    <scope>NUCLEOTIDE SEQUENCE</scope>
</reference>
<sequence>MKSAILKKHESQYTQRTCRLTERFSANTFFSSFKALSTLDVCYFLIQIIY</sequence>
<dbReference type="AlphaFoldDB" id="A0A9P0HDD5"/>
<gene>
    <name evidence="1" type="ORF">NEZAVI_LOCUS9290</name>
</gene>
<dbReference type="EMBL" id="OV725080">
    <property type="protein sequence ID" value="CAH1399959.1"/>
    <property type="molecule type" value="Genomic_DNA"/>
</dbReference>